<gene>
    <name evidence="2" type="ORF">BS50DRAFT_626850</name>
</gene>
<dbReference type="Proteomes" id="UP000240883">
    <property type="component" value="Unassembled WGS sequence"/>
</dbReference>
<reference evidence="2 3" key="1">
    <citation type="journal article" date="2018" name="Front. Microbiol.">
        <title>Genome-Wide Analysis of Corynespora cassiicola Leaf Fall Disease Putative Effectors.</title>
        <authorList>
            <person name="Lopez D."/>
            <person name="Ribeiro S."/>
            <person name="Label P."/>
            <person name="Fumanal B."/>
            <person name="Venisse J.S."/>
            <person name="Kohler A."/>
            <person name="de Oliveira R.R."/>
            <person name="Labutti K."/>
            <person name="Lipzen A."/>
            <person name="Lail K."/>
            <person name="Bauer D."/>
            <person name="Ohm R.A."/>
            <person name="Barry K.W."/>
            <person name="Spatafora J."/>
            <person name="Grigoriev I.V."/>
            <person name="Martin F.M."/>
            <person name="Pujade-Renaud V."/>
        </authorList>
    </citation>
    <scope>NUCLEOTIDE SEQUENCE [LARGE SCALE GENOMIC DNA]</scope>
    <source>
        <strain evidence="2 3">Philippines</strain>
    </source>
</reference>
<evidence type="ECO:0000313" key="3">
    <source>
        <dbReference type="Proteomes" id="UP000240883"/>
    </source>
</evidence>
<keyword evidence="3" id="KW-1185">Reference proteome</keyword>
<evidence type="ECO:0000256" key="1">
    <source>
        <dbReference type="SAM" id="SignalP"/>
    </source>
</evidence>
<sequence length="253" mass="26691">MQLPIFILSSLAFTGSLAVSTPRQASSSILVTLKPDAQDSQTYFDEGLRQIKTPVGGPGPYDTVALDVSENVQQQGLRCQLLDENHMPIQLERGGNEDTTFSDAGKGDWIFKSGEQGVTAIVCDPSFVADSATGAPHQTNGSSIDVRLSGGTAALSLAFNEDAAINGEQKTVEVTGPYDTVELSLGTDVHNQDLRCKAVDAGGREVTVLRQGTAAATFADGGNGPWTFVDSETRLPLASEVSQIVCDPVFVKI</sequence>
<name>A0A2T2N148_CORCC</name>
<dbReference type="OrthoDB" id="4132046at2759"/>
<dbReference type="EMBL" id="KZ678163">
    <property type="protein sequence ID" value="PSN59152.1"/>
    <property type="molecule type" value="Genomic_DNA"/>
</dbReference>
<keyword evidence="1" id="KW-0732">Signal</keyword>
<evidence type="ECO:0000313" key="2">
    <source>
        <dbReference type="EMBL" id="PSN59152.1"/>
    </source>
</evidence>
<proteinExistence type="predicted"/>
<organism evidence="2 3">
    <name type="scientific">Corynespora cassiicola Philippines</name>
    <dbReference type="NCBI Taxonomy" id="1448308"/>
    <lineage>
        <taxon>Eukaryota</taxon>
        <taxon>Fungi</taxon>
        <taxon>Dikarya</taxon>
        <taxon>Ascomycota</taxon>
        <taxon>Pezizomycotina</taxon>
        <taxon>Dothideomycetes</taxon>
        <taxon>Pleosporomycetidae</taxon>
        <taxon>Pleosporales</taxon>
        <taxon>Corynesporascaceae</taxon>
        <taxon>Corynespora</taxon>
    </lineage>
</organism>
<feature type="chain" id="PRO_5015479391" evidence="1">
    <location>
        <begin position="19"/>
        <end position="253"/>
    </location>
</feature>
<dbReference type="AlphaFoldDB" id="A0A2T2N148"/>
<feature type="signal peptide" evidence="1">
    <location>
        <begin position="1"/>
        <end position="18"/>
    </location>
</feature>
<accession>A0A2T2N148</accession>
<protein>
    <submittedName>
        <fullName evidence="2">Uncharacterized protein</fullName>
    </submittedName>
</protein>